<evidence type="ECO:0000313" key="12">
    <source>
        <dbReference type="Proteomes" id="UP001362999"/>
    </source>
</evidence>
<feature type="region of interest" description="Disordered" evidence="7">
    <location>
        <begin position="934"/>
        <end position="1049"/>
    </location>
</feature>
<dbReference type="Proteomes" id="UP001362999">
    <property type="component" value="Unassembled WGS sequence"/>
</dbReference>
<dbReference type="Pfam" id="PF20946">
    <property type="entry name" value="Ctf4_C"/>
    <property type="match status" value="1"/>
</dbReference>
<organism evidence="11 12">
    <name type="scientific">Favolaschia claudopus</name>
    <dbReference type="NCBI Taxonomy" id="2862362"/>
    <lineage>
        <taxon>Eukaryota</taxon>
        <taxon>Fungi</taxon>
        <taxon>Dikarya</taxon>
        <taxon>Basidiomycota</taxon>
        <taxon>Agaricomycotina</taxon>
        <taxon>Agaricomycetes</taxon>
        <taxon>Agaricomycetidae</taxon>
        <taxon>Agaricales</taxon>
        <taxon>Marasmiineae</taxon>
        <taxon>Mycenaceae</taxon>
        <taxon>Favolaschia</taxon>
    </lineage>
</organism>
<keyword evidence="12" id="KW-1185">Reference proteome</keyword>
<reference evidence="11 12" key="1">
    <citation type="journal article" date="2024" name="J Genomics">
        <title>Draft genome sequencing and assembly of Favolaschia claudopus CIRM-BRFM 2984 isolated from oak limbs.</title>
        <authorList>
            <person name="Navarro D."/>
            <person name="Drula E."/>
            <person name="Chaduli D."/>
            <person name="Cazenave R."/>
            <person name="Ahrendt S."/>
            <person name="Wang J."/>
            <person name="Lipzen A."/>
            <person name="Daum C."/>
            <person name="Barry K."/>
            <person name="Grigoriev I.V."/>
            <person name="Favel A."/>
            <person name="Rosso M.N."/>
            <person name="Martin F."/>
        </authorList>
    </citation>
    <scope>NUCLEOTIDE SEQUENCE [LARGE SCALE GENOMIC DNA]</scope>
    <source>
        <strain evidence="11 12">CIRM-BRFM 2984</strain>
    </source>
</reference>
<keyword evidence="6" id="KW-0175">Coiled coil</keyword>
<dbReference type="EMBL" id="JAWWNJ010000004">
    <property type="protein sequence ID" value="KAK7057212.1"/>
    <property type="molecule type" value="Genomic_DNA"/>
</dbReference>
<dbReference type="InterPro" id="IPR036322">
    <property type="entry name" value="WD40_repeat_dom_sf"/>
</dbReference>
<evidence type="ECO:0000259" key="9">
    <source>
        <dbReference type="Pfam" id="PF20946"/>
    </source>
</evidence>
<evidence type="ECO:0000256" key="5">
    <source>
        <dbReference type="PROSITE-ProRule" id="PRU00221"/>
    </source>
</evidence>
<feature type="coiled-coil region" evidence="6">
    <location>
        <begin position="792"/>
        <end position="819"/>
    </location>
</feature>
<dbReference type="SUPFAM" id="SSF50978">
    <property type="entry name" value="WD40 repeat-like"/>
    <property type="match status" value="1"/>
</dbReference>
<accession>A0AAW0E008</accession>
<dbReference type="PANTHER" id="PTHR19932">
    <property type="entry name" value="WD REPEAT AND HMG-BOX DNA BINDING PROTEIN"/>
    <property type="match status" value="1"/>
</dbReference>
<evidence type="ECO:0000259" key="10">
    <source>
        <dbReference type="Pfam" id="PF24817"/>
    </source>
</evidence>
<keyword evidence="3" id="KW-0677">Repeat</keyword>
<evidence type="ECO:0000256" key="4">
    <source>
        <dbReference type="ARBA" id="ARBA00023242"/>
    </source>
</evidence>
<dbReference type="InterPro" id="IPR022100">
    <property type="entry name" value="WDHD1/CFT4_beta-prop_2nd"/>
</dbReference>
<dbReference type="Gene3D" id="2.130.10.10">
    <property type="entry name" value="YVTN repeat-like/Quinoprotein amine dehydrogenase"/>
    <property type="match status" value="3"/>
</dbReference>
<gene>
    <name evidence="11" type="ORF">R3P38DRAFT_2839978</name>
</gene>
<dbReference type="GO" id="GO:0006261">
    <property type="term" value="P:DNA-templated DNA replication"/>
    <property type="evidence" value="ECO:0007669"/>
    <property type="project" value="TreeGrafter"/>
</dbReference>
<dbReference type="InterPro" id="IPR057646">
    <property type="entry name" value="WD40_WDHD1_1st"/>
</dbReference>
<evidence type="ECO:0000256" key="7">
    <source>
        <dbReference type="SAM" id="MobiDB-lite"/>
    </source>
</evidence>
<protein>
    <submittedName>
        <fullName evidence="11">Chromosome segregation protein</fullName>
    </submittedName>
</protein>
<dbReference type="Pfam" id="PF24817">
    <property type="entry name" value="WD40_WDHD1_1st"/>
    <property type="match status" value="1"/>
</dbReference>
<evidence type="ECO:0000256" key="2">
    <source>
        <dbReference type="ARBA" id="ARBA00022574"/>
    </source>
</evidence>
<evidence type="ECO:0000259" key="8">
    <source>
        <dbReference type="Pfam" id="PF12341"/>
    </source>
</evidence>
<comment type="caution">
    <text evidence="11">The sequence shown here is derived from an EMBL/GenBank/DDBJ whole genome shotgun (WGS) entry which is preliminary data.</text>
</comment>
<dbReference type="GO" id="GO:0003682">
    <property type="term" value="F:chromatin binding"/>
    <property type="evidence" value="ECO:0007669"/>
    <property type="project" value="TreeGrafter"/>
</dbReference>
<feature type="compositionally biased region" description="Basic and acidic residues" evidence="7">
    <location>
        <begin position="973"/>
        <end position="983"/>
    </location>
</feature>
<dbReference type="PROSITE" id="PS50082">
    <property type="entry name" value="WD_REPEATS_2"/>
    <property type="match status" value="2"/>
</dbReference>
<feature type="repeat" description="WD" evidence="5">
    <location>
        <begin position="10"/>
        <end position="51"/>
    </location>
</feature>
<dbReference type="Pfam" id="PF12341">
    <property type="entry name" value="Mcl1_mid"/>
    <property type="match status" value="1"/>
</dbReference>
<dbReference type="InterPro" id="IPR019775">
    <property type="entry name" value="WD40_repeat_CS"/>
</dbReference>
<feature type="region of interest" description="Disordered" evidence="7">
    <location>
        <begin position="871"/>
        <end position="910"/>
    </location>
</feature>
<feature type="compositionally biased region" description="Basic and acidic residues" evidence="7">
    <location>
        <begin position="951"/>
        <end position="964"/>
    </location>
</feature>
<evidence type="ECO:0000313" key="11">
    <source>
        <dbReference type="EMBL" id="KAK7057212.1"/>
    </source>
</evidence>
<dbReference type="InterPro" id="IPR048591">
    <property type="entry name" value="WDHD1/CFT4_hel"/>
</dbReference>
<dbReference type="GO" id="GO:0006281">
    <property type="term" value="P:DNA repair"/>
    <property type="evidence" value="ECO:0007669"/>
    <property type="project" value="TreeGrafter"/>
</dbReference>
<sequence length="1049" mass="116230">MNSKAVLKSHQPHTEGLTSLAFSTDGLHAFTAGEDNIVRIWTLSENTDVEPPMATDADDPITALCVYDDGWFSGTTAGTVRHYDKDSAKMNGHFTDVGPANAVRCIAIDPRRKTVAVGSDGLNLRLVELDDPKKTQELNRNAIRKVTWHPTEPILVTCGLNGDVVVWDVTTANPLKIFSNFIPTVINLPKRLAEKSPNSSFDFLYDCSAVWHPSGKQFYLASRARDIACISQSTWTRDSTIVDRDAPGHVTALAVSPNGAFIASASFSDSSSTVYIWDRVTRKIITQHTGTSKTVVTQLAFSPVANVLAWTDSGGEFHRWIDPIQADLVVPISNPIEGLGTMFDDDDAEADIVIGGDNDEPMDDVEDNVSEPEQDWLDDDNDATAAGFTRSDFVKEMVSITQAQPPFQPGATPMQETKQLLSTNRLGYIEVTAPPDSEHHLVDVRFFDLSRAKVSFKDEFKFHLGVLGERGALFACRPQDSRPALVQYRPYVKDSTTQWTYTLPRDCTVLGIAAGGLPLTSSAKDVADLDGFGNIVIATTQGDLTFMSGTGRERRIIALGGDFVSMVAGHEWVFVVHRAGSTTIDGSQNLSYTLINLDDFSVRQRDFLPIPKGHTLKWIGITEEGAPAMYDSTGRLHVLTKYRTPHHASWARILDTNLLERKIGKDESYWPFAISGSQCLCFILKGMRTYPTFPIPPHYELPIEMPFRTDNKPEEKIERDVLMLEILRDGLDDQLTNEEISRTEQRVDKDLVLLVQSAIQKSNIARAVELAKLIHNSRALDSVIKMAEFYHLAGLKEKLQTLKDIREQSEDRLVVARDKRKEWMRPDPLPRSLGAMDFKASGVRPFQDFGPPPTVSRPGLAPAVPVKETTRFTASTTVDIRPTPVESVAGSPPENKRKRDEVEEVSSSFDFAAPPLKQKINPFARKVGQENNRSNLFARKSDSTALQKSESFFDKVDAAEDSVPKTKRLGASKSKEKEKKDGPRQMTLFGMMSSAPRSDKRVPAVQPTPDITMADASQVETQPDLPEEWEETQPVDGTSLLDETQPVAE</sequence>
<comment type="subcellular location">
    <subcellularLocation>
        <location evidence="1">Nucleus</location>
    </subcellularLocation>
</comment>
<evidence type="ECO:0000256" key="3">
    <source>
        <dbReference type="ARBA" id="ARBA00022737"/>
    </source>
</evidence>
<dbReference type="PROSITE" id="PS50294">
    <property type="entry name" value="WD_REPEATS_REGION"/>
    <property type="match status" value="1"/>
</dbReference>
<evidence type="ECO:0000256" key="1">
    <source>
        <dbReference type="ARBA" id="ARBA00004123"/>
    </source>
</evidence>
<keyword evidence="2 5" id="KW-0853">WD repeat</keyword>
<dbReference type="AlphaFoldDB" id="A0AAW0E008"/>
<dbReference type="InterPro" id="IPR015943">
    <property type="entry name" value="WD40/YVTN_repeat-like_dom_sf"/>
</dbReference>
<name>A0AAW0E008_9AGAR</name>
<dbReference type="SMART" id="SM00320">
    <property type="entry name" value="WD40"/>
    <property type="match status" value="6"/>
</dbReference>
<proteinExistence type="predicted"/>
<feature type="repeat" description="WD" evidence="5">
    <location>
        <begin position="136"/>
        <end position="177"/>
    </location>
</feature>
<dbReference type="GO" id="GO:0043596">
    <property type="term" value="C:nuclear replication fork"/>
    <property type="evidence" value="ECO:0007669"/>
    <property type="project" value="TreeGrafter"/>
</dbReference>
<feature type="domain" description="WDHD1 first WD40" evidence="10">
    <location>
        <begin position="13"/>
        <end position="317"/>
    </location>
</feature>
<dbReference type="GO" id="GO:0000278">
    <property type="term" value="P:mitotic cell cycle"/>
    <property type="evidence" value="ECO:0007669"/>
    <property type="project" value="TreeGrafter"/>
</dbReference>
<evidence type="ECO:0000256" key="6">
    <source>
        <dbReference type="SAM" id="Coils"/>
    </source>
</evidence>
<feature type="domain" description="WDHD1/CFT4 second beta-propeller" evidence="8">
    <location>
        <begin position="406"/>
        <end position="706"/>
    </location>
</feature>
<dbReference type="PANTHER" id="PTHR19932:SF10">
    <property type="entry name" value="WD REPEAT AND HMG-BOX DNA-BINDING PROTEIN 1"/>
    <property type="match status" value="1"/>
</dbReference>
<feature type="domain" description="WDHD1/CFT4 helical bundle" evidence="9">
    <location>
        <begin position="712"/>
        <end position="806"/>
    </location>
</feature>
<dbReference type="PROSITE" id="PS00678">
    <property type="entry name" value="WD_REPEATS_1"/>
    <property type="match status" value="1"/>
</dbReference>
<dbReference type="InterPro" id="IPR001680">
    <property type="entry name" value="WD40_rpt"/>
</dbReference>
<keyword evidence="4" id="KW-0539">Nucleus</keyword>